<feature type="transmembrane region" description="Helical" evidence="4">
    <location>
        <begin position="12"/>
        <end position="36"/>
    </location>
</feature>
<dbReference type="Gene3D" id="6.10.340.10">
    <property type="match status" value="1"/>
</dbReference>
<evidence type="ECO:0000313" key="7">
    <source>
        <dbReference type="Proteomes" id="UP000250369"/>
    </source>
</evidence>
<evidence type="ECO:0000256" key="2">
    <source>
        <dbReference type="ARBA" id="ARBA00023125"/>
    </source>
</evidence>
<dbReference type="PANTHER" id="PTHR43280">
    <property type="entry name" value="ARAC-FAMILY TRANSCRIPTIONAL REGULATOR"/>
    <property type="match status" value="1"/>
</dbReference>
<dbReference type="InterPro" id="IPR020449">
    <property type="entry name" value="Tscrpt_reg_AraC-type_HTH"/>
</dbReference>
<dbReference type="InterPro" id="IPR041522">
    <property type="entry name" value="CdaR_GGDEF"/>
</dbReference>
<comment type="caution">
    <text evidence="6">The sequence shown here is derived from an EMBL/GenBank/DDBJ whole genome shotgun (WGS) entry which is preliminary data.</text>
</comment>
<keyword evidence="7" id="KW-1185">Reference proteome</keyword>
<dbReference type="PROSITE" id="PS01124">
    <property type="entry name" value="HTH_ARAC_FAMILY_2"/>
    <property type="match status" value="1"/>
</dbReference>
<evidence type="ECO:0000313" key="6">
    <source>
        <dbReference type="EMBL" id="RAV08168.1"/>
    </source>
</evidence>
<reference evidence="6 7" key="1">
    <citation type="journal article" date="2009" name="Int. J. Syst. Evol. Microbiol.">
        <title>Paenibacillus contaminans sp. nov., isolated from a contaminated laboratory plate.</title>
        <authorList>
            <person name="Chou J.H."/>
            <person name="Lee J.H."/>
            <person name="Lin M.C."/>
            <person name="Chang P.S."/>
            <person name="Arun A.B."/>
            <person name="Young C.C."/>
            <person name="Chen W.M."/>
        </authorList>
    </citation>
    <scope>NUCLEOTIDE SEQUENCE [LARGE SCALE GENOMIC DNA]</scope>
    <source>
        <strain evidence="6 7">CKOBP-6</strain>
    </source>
</reference>
<gene>
    <name evidence="6" type="ORF">DQG23_41425</name>
</gene>
<dbReference type="InterPro" id="IPR018062">
    <property type="entry name" value="HTH_AraC-typ_CS"/>
</dbReference>
<proteinExistence type="predicted"/>
<dbReference type="GO" id="GO:0003700">
    <property type="term" value="F:DNA-binding transcription factor activity"/>
    <property type="evidence" value="ECO:0007669"/>
    <property type="project" value="InterPro"/>
</dbReference>
<evidence type="ECO:0000256" key="3">
    <source>
        <dbReference type="ARBA" id="ARBA00023163"/>
    </source>
</evidence>
<dbReference type="GO" id="GO:0043565">
    <property type="term" value="F:sequence-specific DNA binding"/>
    <property type="evidence" value="ECO:0007669"/>
    <property type="project" value="InterPro"/>
</dbReference>
<keyword evidence="4" id="KW-0812">Transmembrane</keyword>
<keyword evidence="4" id="KW-1133">Transmembrane helix</keyword>
<evidence type="ECO:0000256" key="1">
    <source>
        <dbReference type="ARBA" id="ARBA00023015"/>
    </source>
</evidence>
<dbReference type="PANTHER" id="PTHR43280:SF2">
    <property type="entry name" value="HTH-TYPE TRANSCRIPTIONAL REGULATOR EXSA"/>
    <property type="match status" value="1"/>
</dbReference>
<protein>
    <recommendedName>
        <fullName evidence="5">HTH araC/xylS-type domain-containing protein</fullName>
    </recommendedName>
</protein>
<evidence type="ECO:0000259" key="5">
    <source>
        <dbReference type="PROSITE" id="PS01124"/>
    </source>
</evidence>
<dbReference type="Pfam" id="PF17853">
    <property type="entry name" value="GGDEF_2"/>
    <property type="match status" value="1"/>
</dbReference>
<dbReference type="InterPro" id="IPR018060">
    <property type="entry name" value="HTH_AraC"/>
</dbReference>
<keyword evidence="3" id="KW-0804">Transcription</keyword>
<dbReference type="SUPFAM" id="SSF46689">
    <property type="entry name" value="Homeodomain-like"/>
    <property type="match status" value="1"/>
</dbReference>
<feature type="transmembrane region" description="Helical" evidence="4">
    <location>
        <begin position="267"/>
        <end position="289"/>
    </location>
</feature>
<sequence length="748" mass="85467">MRGGIVLAKSWFYRLLLSYLPIFVVVVVALLLVSFLTVSDLSKKSAVRSNEVFIKQVMQTLDNSLRTIDETMNREIFVDGMISRFMSTEEAKYASVSAYDAAIRLKRLTEENNLIDSVYLVRERDLLVVTEGGVMRLDEFADRSFVSGLRDSAENYRWTGIREYGRPAGEKTDVVSLAKQMFVTSSGFMVVNVNADRLQQLLQEMSGSNLSYIRLLGADGAPVAWTGERQEANISRDDLSSYTSPYTRYEIRSGVRYIGLLETVSDFTLFCIAAGMALTVIGIVWIVFVSRRNYKPMARIVQRLGTMGNGKVEPDNRKRHDEFRIIEQAIDRMAEESDRYEKQMEENFIYRRQMLFQELLEGKRSVTDELLQQAGFGLANDKELRRTAVVVAEIDGYASFIRDYSAGDQNLLKFVLGKTIGEIAQNRSMTVGMDWVADRRLAIIVRTSSETPDDEALLLRVCEDAGDWVKTHLSFTVTFGCGKYVDGLERVSESYRSALRCLLYKPSLGAARIITESDLTGRQQADMFRHVQSIRPFAQAYKLGKEDWREHCARFFADLEGEFFTLDDLTSFMNYTMYYFHREMTELAAEFRDLWEREAMPNLVAMLDSAETLAEMQSAFTDILTDGWNKMGMLREHRNNRQLLVRIREYIEGQYGNPDLSLILLSDEFGMNGKYLSRLFKDEFGVNFGDYLVQVRIAHAKRLLSESSSPIQEIAAMVGYTTSIAFIRVFKKLVGMTPGDYRKESVKP</sequence>
<dbReference type="Proteomes" id="UP000250369">
    <property type="component" value="Unassembled WGS sequence"/>
</dbReference>
<evidence type="ECO:0000256" key="4">
    <source>
        <dbReference type="SAM" id="Phobius"/>
    </source>
</evidence>
<dbReference type="EMBL" id="QMFB01000064">
    <property type="protein sequence ID" value="RAV08168.1"/>
    <property type="molecule type" value="Genomic_DNA"/>
</dbReference>
<keyword evidence="2" id="KW-0238">DNA-binding</keyword>
<dbReference type="PROSITE" id="PS00041">
    <property type="entry name" value="HTH_ARAC_FAMILY_1"/>
    <property type="match status" value="1"/>
</dbReference>
<organism evidence="6 7">
    <name type="scientific">Paenibacillus contaminans</name>
    <dbReference type="NCBI Taxonomy" id="450362"/>
    <lineage>
        <taxon>Bacteria</taxon>
        <taxon>Bacillati</taxon>
        <taxon>Bacillota</taxon>
        <taxon>Bacilli</taxon>
        <taxon>Bacillales</taxon>
        <taxon>Paenibacillaceae</taxon>
        <taxon>Paenibacillus</taxon>
    </lineage>
</organism>
<dbReference type="Pfam" id="PF12833">
    <property type="entry name" value="HTH_18"/>
    <property type="match status" value="1"/>
</dbReference>
<dbReference type="SMART" id="SM00342">
    <property type="entry name" value="HTH_ARAC"/>
    <property type="match status" value="1"/>
</dbReference>
<feature type="domain" description="HTH araC/xylS-type" evidence="5">
    <location>
        <begin position="645"/>
        <end position="744"/>
    </location>
</feature>
<dbReference type="PRINTS" id="PR00032">
    <property type="entry name" value="HTHARAC"/>
</dbReference>
<accession>A0A329LKU3</accession>
<name>A0A329LKU3_9BACL</name>
<dbReference type="InterPro" id="IPR009057">
    <property type="entry name" value="Homeodomain-like_sf"/>
</dbReference>
<keyword evidence="1" id="KW-0805">Transcription regulation</keyword>
<dbReference type="Gene3D" id="1.10.10.60">
    <property type="entry name" value="Homeodomain-like"/>
    <property type="match status" value="2"/>
</dbReference>
<dbReference type="AlphaFoldDB" id="A0A329LKU3"/>
<keyword evidence="4" id="KW-0472">Membrane</keyword>